<feature type="domain" description="Amidohydrolase-related" evidence="4">
    <location>
        <begin position="58"/>
        <end position="427"/>
    </location>
</feature>
<dbReference type="Pfam" id="PF01979">
    <property type="entry name" value="Amidohydro_1"/>
    <property type="match status" value="1"/>
</dbReference>
<dbReference type="InterPro" id="IPR050287">
    <property type="entry name" value="MTA/SAH_deaminase"/>
</dbReference>
<protein>
    <submittedName>
        <fullName evidence="5">8-oxoguanine deaminase</fullName>
        <ecNumber evidence="5">3.5.4.32</ecNumber>
    </submittedName>
</protein>
<dbReference type="NCBIfam" id="NF006055">
    <property type="entry name" value="PRK08203.1"/>
    <property type="match status" value="1"/>
</dbReference>
<dbReference type="Proteomes" id="UP000264002">
    <property type="component" value="Unassembled WGS sequence"/>
</dbReference>
<evidence type="ECO:0000313" key="5">
    <source>
        <dbReference type="EMBL" id="RFU95409.1"/>
    </source>
</evidence>
<evidence type="ECO:0000256" key="2">
    <source>
        <dbReference type="ARBA" id="ARBA00022801"/>
    </source>
</evidence>
<evidence type="ECO:0000313" key="6">
    <source>
        <dbReference type="Proteomes" id="UP000264002"/>
    </source>
</evidence>
<keyword evidence="2 5" id="KW-0378">Hydrolase</keyword>
<dbReference type="RefSeq" id="WP_117329821.1">
    <property type="nucleotide sequence ID" value="NZ_QUWK01000004.1"/>
</dbReference>
<dbReference type="FunFam" id="3.20.20.140:FF:000014">
    <property type="entry name" value="5-methylthioadenosine/S-adenosylhomocysteine deaminase"/>
    <property type="match status" value="1"/>
</dbReference>
<reference evidence="5 6" key="2">
    <citation type="submission" date="2018-09" db="EMBL/GenBank/DDBJ databases">
        <title>Genome of Sphaerochaeta halotolerans strain 4-11.</title>
        <authorList>
            <person name="Nazina T.N."/>
            <person name="Sokolova D.S."/>
        </authorList>
    </citation>
    <scope>NUCLEOTIDE SEQUENCE [LARGE SCALE GENOMIC DNA]</scope>
    <source>
        <strain evidence="5 6">4-11</strain>
    </source>
</reference>
<dbReference type="CDD" id="cd01298">
    <property type="entry name" value="ATZ_TRZ_like"/>
    <property type="match status" value="1"/>
</dbReference>
<dbReference type="InterPro" id="IPR006680">
    <property type="entry name" value="Amidohydro-rel"/>
</dbReference>
<dbReference type="SUPFAM" id="SSF51338">
    <property type="entry name" value="Composite domain of metallo-dependent hydrolases"/>
    <property type="match status" value="2"/>
</dbReference>
<name>A0A372MI13_9SPIR</name>
<dbReference type="PANTHER" id="PTHR43794:SF11">
    <property type="entry name" value="AMIDOHYDROLASE-RELATED DOMAIN-CONTAINING PROTEIN"/>
    <property type="match status" value="1"/>
</dbReference>
<dbReference type="GO" id="GO:0102127">
    <property type="term" value="F:8-oxoguanine deaminase activity"/>
    <property type="evidence" value="ECO:0007669"/>
    <property type="project" value="UniProtKB-EC"/>
</dbReference>
<evidence type="ECO:0000256" key="3">
    <source>
        <dbReference type="ARBA" id="ARBA00022833"/>
    </source>
</evidence>
<accession>A0A372MI13</accession>
<dbReference type="AlphaFoldDB" id="A0A372MI13"/>
<dbReference type="InterPro" id="IPR032466">
    <property type="entry name" value="Metal_Hydrolase"/>
</dbReference>
<proteinExistence type="predicted"/>
<dbReference type="PANTHER" id="PTHR43794">
    <property type="entry name" value="AMINOHYDROLASE SSNA-RELATED"/>
    <property type="match status" value="1"/>
</dbReference>
<evidence type="ECO:0000259" key="4">
    <source>
        <dbReference type="Pfam" id="PF01979"/>
    </source>
</evidence>
<dbReference type="InterPro" id="IPR011059">
    <property type="entry name" value="Metal-dep_hydrolase_composite"/>
</dbReference>
<keyword evidence="3" id="KW-0862">Zinc</keyword>
<reference evidence="6" key="1">
    <citation type="submission" date="2018-08" db="EMBL/GenBank/DDBJ databases">
        <authorList>
            <person name="Grouzdev D.S."/>
            <person name="Krutkina M.S."/>
        </authorList>
    </citation>
    <scope>NUCLEOTIDE SEQUENCE [LARGE SCALE GENOMIC DNA]</scope>
    <source>
        <strain evidence="6">4-11</strain>
    </source>
</reference>
<gene>
    <name evidence="5" type="ORF">DYP60_05180</name>
</gene>
<dbReference type="Gene3D" id="3.20.20.140">
    <property type="entry name" value="Metal-dependent hydrolases"/>
    <property type="match status" value="1"/>
</dbReference>
<dbReference type="GO" id="GO:0046872">
    <property type="term" value="F:metal ion binding"/>
    <property type="evidence" value="ECO:0007669"/>
    <property type="project" value="UniProtKB-KW"/>
</dbReference>
<dbReference type="OrthoDB" id="9807210at2"/>
<keyword evidence="6" id="KW-1185">Reference proteome</keyword>
<dbReference type="GO" id="GO:0019239">
    <property type="term" value="F:deaminase activity"/>
    <property type="evidence" value="ECO:0007669"/>
    <property type="project" value="UniProtKB-ARBA"/>
</dbReference>
<keyword evidence="1" id="KW-0479">Metal-binding</keyword>
<organism evidence="5 6">
    <name type="scientific">Sphaerochaeta halotolerans</name>
    <dbReference type="NCBI Taxonomy" id="2293840"/>
    <lineage>
        <taxon>Bacteria</taxon>
        <taxon>Pseudomonadati</taxon>
        <taxon>Spirochaetota</taxon>
        <taxon>Spirochaetia</taxon>
        <taxon>Spirochaetales</taxon>
        <taxon>Sphaerochaetaceae</taxon>
        <taxon>Sphaerochaeta</taxon>
    </lineage>
</organism>
<sequence length="462" mass="50984">MSSLLLLKNIYCLQPTFDGKKYWGADLLIENNKVAKIAPEGGLAAPAKGRTIDCSNHVVIPGLVNTHHHFYQTLTRNHPAVQNAKLFDWLTFLYEVWKYVDEEAVYYSSMLAMAELMKTGCTLTTDHHYLYPRSFKGDLMGLQFEAADTLGMRFSPTRGSMSLSKKDGGLPPDSVVQTEDEILADSERCIKTYHDSAPDAMHKIALAPCSPFSVTKDLMTKTAELARKYGVRLHTHLCETYDEADFCQEMYGMRPLALMQECNLIGDDVFYAHGIHFNDEELEILAKTGSHIAHCPSSNMRLGSGICRVKEMLPMGINVAVAVDGSASNDSSDMLAEVRQAMLLQRVRYGSDALSADEAFTMATENGAKALNFSNVGRLEESWAADLAIFDVSTLPYAGSQSDPVASLLFCGTNHNTDYTIINGKVVVDHGQLVGYDEQELAEKANAISKRMMEQAANEEAV</sequence>
<evidence type="ECO:0000256" key="1">
    <source>
        <dbReference type="ARBA" id="ARBA00022723"/>
    </source>
</evidence>
<dbReference type="EC" id="3.5.4.32" evidence="5"/>
<comment type="caution">
    <text evidence="5">The sequence shown here is derived from an EMBL/GenBank/DDBJ whole genome shotgun (WGS) entry which is preliminary data.</text>
</comment>
<dbReference type="EMBL" id="QUWK01000004">
    <property type="protein sequence ID" value="RFU95409.1"/>
    <property type="molecule type" value="Genomic_DNA"/>
</dbReference>
<dbReference type="SUPFAM" id="SSF51556">
    <property type="entry name" value="Metallo-dependent hydrolases"/>
    <property type="match status" value="1"/>
</dbReference>
<dbReference type="Gene3D" id="2.30.40.10">
    <property type="entry name" value="Urease, subunit C, domain 1"/>
    <property type="match status" value="1"/>
</dbReference>